<keyword evidence="2" id="KW-0479">Metal-binding</keyword>
<dbReference type="Gene3D" id="3.90.850.10">
    <property type="entry name" value="Fumarylacetoacetase-like, C-terminal domain"/>
    <property type="match status" value="1"/>
</dbReference>
<dbReference type="SUPFAM" id="SSF56529">
    <property type="entry name" value="FAH"/>
    <property type="match status" value="1"/>
</dbReference>
<dbReference type="InterPro" id="IPR011234">
    <property type="entry name" value="Fumarylacetoacetase-like_C"/>
</dbReference>
<gene>
    <name evidence="4" type="ORF">BGW36DRAFT_288829</name>
</gene>
<keyword evidence="5" id="KW-1185">Reference proteome</keyword>
<dbReference type="PANTHER" id="PTHR11820:SF100">
    <property type="entry name" value="FUMARYLACETOACETATE HYDROLASE FAMILY PROTEIN (AFU_ORTHOLOGUE AFUA_4G01490)"/>
    <property type="match status" value="1"/>
</dbReference>
<reference evidence="4" key="1">
    <citation type="submission" date="2021-12" db="EMBL/GenBank/DDBJ databases">
        <title>Convergent genome expansion in fungi linked to evolution of root-endophyte symbiosis.</title>
        <authorList>
            <consortium name="DOE Joint Genome Institute"/>
            <person name="Ke Y.-H."/>
            <person name="Bonito G."/>
            <person name="Liao H.-L."/>
            <person name="Looney B."/>
            <person name="Rojas-Flechas A."/>
            <person name="Nash J."/>
            <person name="Hameed K."/>
            <person name="Schadt C."/>
            <person name="Martin F."/>
            <person name="Crous P.W."/>
            <person name="Miettinen O."/>
            <person name="Magnuson J.K."/>
            <person name="Labbe J."/>
            <person name="Jacobson D."/>
            <person name="Doktycz M.J."/>
            <person name="Veneault-Fourrey C."/>
            <person name="Kuo A."/>
            <person name="Mondo S."/>
            <person name="Calhoun S."/>
            <person name="Riley R."/>
            <person name="Ohm R."/>
            <person name="LaButti K."/>
            <person name="Andreopoulos B."/>
            <person name="Pangilinan J."/>
            <person name="Nolan M."/>
            <person name="Tritt A."/>
            <person name="Clum A."/>
            <person name="Lipzen A."/>
            <person name="Daum C."/>
            <person name="Barry K."/>
            <person name="Grigoriev I.V."/>
            <person name="Vilgalys R."/>
        </authorList>
    </citation>
    <scope>NUCLEOTIDE SEQUENCE</scope>
    <source>
        <strain evidence="4">PMI_201</strain>
    </source>
</reference>
<feature type="domain" description="Fumarylacetoacetase-like C-terminal" evidence="3">
    <location>
        <begin position="83"/>
        <end position="296"/>
    </location>
</feature>
<dbReference type="PANTHER" id="PTHR11820">
    <property type="entry name" value="ACYLPYRUVASE"/>
    <property type="match status" value="1"/>
</dbReference>
<dbReference type="InterPro" id="IPR036663">
    <property type="entry name" value="Fumarylacetoacetase_C_sf"/>
</dbReference>
<accession>A0AAD4KXK0</accession>
<sequence>MTSKCDGWSYLIRFINGNDNRTYFGDAILPAGASGLEDTAEPLSLEARIITGNPLSTEYEISNERVPVKKLLGPLVREIVPDIRCIGGNYKSHLKELGVKPPKYPTMFPKLNNALADHGDVTEIPRIAQDQQADYEGELVVVIGKDAKNVSEADALDYVLGYSIANDVSARKWQMDPDLVGTSPPPQMSFSKSFDGFCPVGPCVVSSKIIRDGLDLALSTKVNGELRQKGTTSDLLFNVAQIIAFCSQGSSLFAGSILLTGTPSGVGMAMKPPRFLQDGDVVEISIEKIGTLRHSIKYV</sequence>
<dbReference type="GeneID" id="70240902"/>
<evidence type="ECO:0000256" key="2">
    <source>
        <dbReference type="ARBA" id="ARBA00022723"/>
    </source>
</evidence>
<name>A0AAD4KXK0_9EURO</name>
<dbReference type="EMBL" id="JAJTJA010000002">
    <property type="protein sequence ID" value="KAH8703391.1"/>
    <property type="molecule type" value="Genomic_DNA"/>
</dbReference>
<proteinExistence type="inferred from homology"/>
<comment type="similarity">
    <text evidence="1">Belongs to the FAH family.</text>
</comment>
<comment type="caution">
    <text evidence="4">The sequence shown here is derived from an EMBL/GenBank/DDBJ whole genome shotgun (WGS) entry which is preliminary data.</text>
</comment>
<dbReference type="Proteomes" id="UP001201262">
    <property type="component" value="Unassembled WGS sequence"/>
</dbReference>
<evidence type="ECO:0000259" key="3">
    <source>
        <dbReference type="Pfam" id="PF01557"/>
    </source>
</evidence>
<evidence type="ECO:0000256" key="1">
    <source>
        <dbReference type="ARBA" id="ARBA00010211"/>
    </source>
</evidence>
<dbReference type="RefSeq" id="XP_046076409.1">
    <property type="nucleotide sequence ID" value="XM_046210615.1"/>
</dbReference>
<dbReference type="Pfam" id="PF01557">
    <property type="entry name" value="FAA_hydrolase"/>
    <property type="match status" value="1"/>
</dbReference>
<evidence type="ECO:0000313" key="4">
    <source>
        <dbReference type="EMBL" id="KAH8703391.1"/>
    </source>
</evidence>
<dbReference type="GO" id="GO:0050163">
    <property type="term" value="F:oxaloacetate tautomerase activity"/>
    <property type="evidence" value="ECO:0007669"/>
    <property type="project" value="UniProtKB-ARBA"/>
</dbReference>
<evidence type="ECO:0000313" key="5">
    <source>
        <dbReference type="Proteomes" id="UP001201262"/>
    </source>
</evidence>
<organism evidence="4 5">
    <name type="scientific">Talaromyces proteolyticus</name>
    <dbReference type="NCBI Taxonomy" id="1131652"/>
    <lineage>
        <taxon>Eukaryota</taxon>
        <taxon>Fungi</taxon>
        <taxon>Dikarya</taxon>
        <taxon>Ascomycota</taxon>
        <taxon>Pezizomycotina</taxon>
        <taxon>Eurotiomycetes</taxon>
        <taxon>Eurotiomycetidae</taxon>
        <taxon>Eurotiales</taxon>
        <taxon>Trichocomaceae</taxon>
        <taxon>Talaromyces</taxon>
        <taxon>Talaromyces sect. Bacilispori</taxon>
    </lineage>
</organism>
<dbReference type="AlphaFoldDB" id="A0AAD4KXK0"/>
<dbReference type="GO" id="GO:0006107">
    <property type="term" value="P:oxaloacetate metabolic process"/>
    <property type="evidence" value="ECO:0007669"/>
    <property type="project" value="UniProtKB-ARBA"/>
</dbReference>
<dbReference type="GO" id="GO:0046872">
    <property type="term" value="F:metal ion binding"/>
    <property type="evidence" value="ECO:0007669"/>
    <property type="project" value="UniProtKB-KW"/>
</dbReference>
<protein>
    <recommendedName>
        <fullName evidence="3">Fumarylacetoacetase-like C-terminal domain-containing protein</fullName>
    </recommendedName>
</protein>
<dbReference type="FunFam" id="3.90.850.10:FF:000002">
    <property type="entry name" value="2-hydroxyhepta-2,4-diene-1,7-dioate isomerase"/>
    <property type="match status" value="1"/>
</dbReference>